<reference evidence="1" key="1">
    <citation type="submission" date="2021-05" db="EMBL/GenBank/DDBJ databases">
        <title>Whole genome sequence of Curtobacterium flaccumfaciens pv. flaccumfaciens strain CFBP 3417.</title>
        <authorList>
            <person name="Osdaghi E."/>
            <person name="Taghouti G."/>
            <person name="Portier P."/>
            <person name="Fazliarab A."/>
            <person name="Taghavi S.M."/>
            <person name="Briand M."/>
            <person name="Le-Saux M."/>
            <person name="Jacques M.-A."/>
        </authorList>
    </citation>
    <scope>NUCLEOTIDE SEQUENCE</scope>
    <source>
        <strain evidence="1">CFBP 3417</strain>
    </source>
</reference>
<keyword evidence="1" id="KW-0067">ATP-binding</keyword>
<dbReference type="AlphaFoldDB" id="A0A9Q2ZQS1"/>
<comment type="caution">
    <text evidence="1">The sequence shown here is derived from an EMBL/GenBank/DDBJ whole genome shotgun (WGS) entry which is preliminary data.</text>
</comment>
<organism evidence="1 2">
    <name type="scientific">Curtobacterium flaccumfaciens pv. flaccumfaciens</name>
    <dbReference type="NCBI Taxonomy" id="138532"/>
    <lineage>
        <taxon>Bacteria</taxon>
        <taxon>Bacillati</taxon>
        <taxon>Actinomycetota</taxon>
        <taxon>Actinomycetes</taxon>
        <taxon>Micrococcales</taxon>
        <taxon>Microbacteriaceae</taxon>
        <taxon>Curtobacterium</taxon>
    </lineage>
</organism>
<keyword evidence="1" id="KW-0547">Nucleotide-binding</keyword>
<evidence type="ECO:0000313" key="1">
    <source>
        <dbReference type="EMBL" id="MBT1541434.1"/>
    </source>
</evidence>
<proteinExistence type="predicted"/>
<gene>
    <name evidence="1" type="ORF">KK103_06635</name>
</gene>
<protein>
    <submittedName>
        <fullName evidence="1">ATP-binding protein</fullName>
    </submittedName>
</protein>
<dbReference type="GO" id="GO:0005524">
    <property type="term" value="F:ATP binding"/>
    <property type="evidence" value="ECO:0007669"/>
    <property type="project" value="UniProtKB-KW"/>
</dbReference>
<accession>A0A9Q2ZQS1</accession>
<dbReference type="Gene3D" id="3.40.50.300">
    <property type="entry name" value="P-loop containing nucleotide triphosphate hydrolases"/>
    <property type="match status" value="1"/>
</dbReference>
<dbReference type="RefSeq" id="WP_214562620.1">
    <property type="nucleotide sequence ID" value="NZ_JAHEWX010000006.1"/>
</dbReference>
<evidence type="ECO:0000313" key="2">
    <source>
        <dbReference type="Proteomes" id="UP000709437"/>
    </source>
</evidence>
<sequence length="126" mass="13722">MVSQQDIQSWSLDSLSQSDGRAVLLEGFPGLGKTRIGRIVEKAWAGHKCWVALPPRATLDELLIDVATQLEADGIHDVADAPNGDFRLAVLKLMRARNVLLVLDDFQNALVTEAGAIDVQIADFVE</sequence>
<dbReference type="SUPFAM" id="SSF52540">
    <property type="entry name" value="P-loop containing nucleoside triphosphate hydrolases"/>
    <property type="match status" value="1"/>
</dbReference>
<name>A0A9Q2ZQS1_9MICO</name>
<dbReference type="EMBL" id="JAHEWX010000006">
    <property type="protein sequence ID" value="MBT1541434.1"/>
    <property type="molecule type" value="Genomic_DNA"/>
</dbReference>
<dbReference type="Proteomes" id="UP000709437">
    <property type="component" value="Unassembled WGS sequence"/>
</dbReference>
<dbReference type="InterPro" id="IPR027417">
    <property type="entry name" value="P-loop_NTPase"/>
</dbReference>